<dbReference type="GeneID" id="78256613"/>
<dbReference type="SUPFAM" id="SSF49503">
    <property type="entry name" value="Cupredoxins"/>
    <property type="match status" value="1"/>
</dbReference>
<proteinExistence type="predicted"/>
<gene>
    <name evidence="2" type="ORF">DCW74_20350</name>
    <name evidence="3" type="ORF">DEB45_13575</name>
</gene>
<evidence type="ECO:0000313" key="3">
    <source>
        <dbReference type="EMBL" id="HBU52281.1"/>
    </source>
</evidence>
<reference evidence="4 5" key="1">
    <citation type="journal article" date="2018" name="Nat. Biotechnol.">
        <title>A standardized bacterial taxonomy based on genome phylogeny substantially revises the tree of life.</title>
        <authorList>
            <person name="Parks D.H."/>
            <person name="Chuvochina M."/>
            <person name="Waite D.W."/>
            <person name="Rinke C."/>
            <person name="Skarshewski A."/>
            <person name="Chaumeil P.A."/>
            <person name="Hugenholtz P."/>
        </authorList>
    </citation>
    <scope>NUCLEOTIDE SEQUENCE [LARGE SCALE GENOMIC DNA]</scope>
    <source>
        <strain evidence="3">UBA11621</strain>
        <strain evidence="2">UBA11978</strain>
    </source>
</reference>
<keyword evidence="1" id="KW-0732">Signal</keyword>
<accession>A0A350P9V8</accession>
<dbReference type="CDD" id="cd04221">
    <property type="entry name" value="MauL"/>
    <property type="match status" value="1"/>
</dbReference>
<dbReference type="PROSITE" id="PS51257">
    <property type="entry name" value="PROKAR_LIPOPROTEIN"/>
    <property type="match status" value="1"/>
</dbReference>
<dbReference type="InterPro" id="IPR034242">
    <property type="entry name" value="MauL"/>
</dbReference>
<dbReference type="Proteomes" id="UP000263517">
    <property type="component" value="Unassembled WGS sequence"/>
</dbReference>
<dbReference type="InterPro" id="IPR008972">
    <property type="entry name" value="Cupredoxin"/>
</dbReference>
<feature type="chain" id="PRO_5036329507" evidence="1">
    <location>
        <begin position="24"/>
        <end position="218"/>
    </location>
</feature>
<evidence type="ECO:0000313" key="2">
    <source>
        <dbReference type="EMBL" id="HAW78075.1"/>
    </source>
</evidence>
<feature type="signal peptide" evidence="1">
    <location>
        <begin position="1"/>
        <end position="23"/>
    </location>
</feature>
<comment type="caution">
    <text evidence="2">The sequence shown here is derived from an EMBL/GenBank/DDBJ whole genome shotgun (WGS) entry which is preliminary data.</text>
</comment>
<evidence type="ECO:0000313" key="5">
    <source>
        <dbReference type="Proteomes" id="UP000264779"/>
    </source>
</evidence>
<evidence type="ECO:0000313" key="4">
    <source>
        <dbReference type="Proteomes" id="UP000263517"/>
    </source>
</evidence>
<dbReference type="Gene3D" id="2.60.40.420">
    <property type="entry name" value="Cupredoxins - blue copper proteins"/>
    <property type="match status" value="1"/>
</dbReference>
<evidence type="ECO:0000256" key="1">
    <source>
        <dbReference type="SAM" id="SignalP"/>
    </source>
</evidence>
<dbReference type="EMBL" id="DONK01000205">
    <property type="protein sequence ID" value="HBU52281.1"/>
    <property type="molecule type" value="Genomic_DNA"/>
</dbReference>
<organism evidence="2 4">
    <name type="scientific">Alteromonas australica</name>
    <dbReference type="NCBI Taxonomy" id="589873"/>
    <lineage>
        <taxon>Bacteria</taxon>
        <taxon>Pseudomonadati</taxon>
        <taxon>Pseudomonadota</taxon>
        <taxon>Gammaproteobacteria</taxon>
        <taxon>Alteromonadales</taxon>
        <taxon>Alteromonadaceae</taxon>
        <taxon>Alteromonas/Salinimonas group</taxon>
        <taxon>Alteromonas</taxon>
    </lineage>
</organism>
<dbReference type="Proteomes" id="UP000264779">
    <property type="component" value="Unassembled WGS sequence"/>
</dbReference>
<dbReference type="STRING" id="589873.EP12_17920"/>
<name>A0A350P9V8_9ALTE</name>
<protein>
    <submittedName>
        <fullName evidence="2">Methylamine utilization protein</fullName>
    </submittedName>
</protein>
<dbReference type="RefSeq" id="WP_052364457.1">
    <property type="nucleotide sequence ID" value="NZ_CALBIY010000070.1"/>
</dbReference>
<dbReference type="EMBL" id="DNAN01000709">
    <property type="protein sequence ID" value="HAW78075.1"/>
    <property type="molecule type" value="Genomic_DNA"/>
</dbReference>
<dbReference type="AlphaFoldDB" id="A0A350P9V8"/>
<sequence>MRTTPVQFIYLLLFTFSCLFVNAQESVSVQVNLNDAESHAVENAVIIFTPTFSAPAVSEQNQTPAIMNQIDKQFAPHVLVVQAGRFIAFPNADNLFHHVYSFSPAKQFELKLYKEFTAEPLRFDEPGIVDIGCNIHDWMLGYIVVTESPYFIKTDTHGKAQIDLPAGEYALSFWHPRAKDATPFSQNTMVFDTSKTLSLQLDTVIENDLGFDDGFGEY</sequence>